<dbReference type="InterPro" id="IPR007608">
    <property type="entry name" value="Senescence_reg_S40"/>
</dbReference>
<protein>
    <submittedName>
        <fullName evidence="3">Uncharacterized protein</fullName>
    </submittedName>
</protein>
<evidence type="ECO:0000256" key="1">
    <source>
        <dbReference type="ARBA" id="ARBA00034773"/>
    </source>
</evidence>
<gene>
    <name evidence="3" type="ORF">Bca52824_018514</name>
</gene>
<keyword evidence="4" id="KW-1185">Reference proteome</keyword>
<dbReference type="AlphaFoldDB" id="A0A8X7VQM5"/>
<proteinExistence type="inferred from homology"/>
<dbReference type="EMBL" id="JAAMPC010000004">
    <property type="protein sequence ID" value="KAG2315392.1"/>
    <property type="molecule type" value="Genomic_DNA"/>
</dbReference>
<evidence type="ECO:0000256" key="2">
    <source>
        <dbReference type="SAM" id="MobiDB-lite"/>
    </source>
</evidence>
<organism evidence="3 4">
    <name type="scientific">Brassica carinata</name>
    <name type="common">Ethiopian mustard</name>
    <name type="synonym">Abyssinian cabbage</name>
    <dbReference type="NCBI Taxonomy" id="52824"/>
    <lineage>
        <taxon>Eukaryota</taxon>
        <taxon>Viridiplantae</taxon>
        <taxon>Streptophyta</taxon>
        <taxon>Embryophyta</taxon>
        <taxon>Tracheophyta</taxon>
        <taxon>Spermatophyta</taxon>
        <taxon>Magnoliopsida</taxon>
        <taxon>eudicotyledons</taxon>
        <taxon>Gunneridae</taxon>
        <taxon>Pentapetalae</taxon>
        <taxon>rosids</taxon>
        <taxon>malvids</taxon>
        <taxon>Brassicales</taxon>
        <taxon>Brassicaceae</taxon>
        <taxon>Brassiceae</taxon>
        <taxon>Brassica</taxon>
    </lineage>
</organism>
<reference evidence="3 4" key="1">
    <citation type="submission" date="2020-02" db="EMBL/GenBank/DDBJ databases">
        <authorList>
            <person name="Ma Q."/>
            <person name="Huang Y."/>
            <person name="Song X."/>
            <person name="Pei D."/>
        </authorList>
    </citation>
    <scope>NUCLEOTIDE SEQUENCE [LARGE SCALE GENOMIC DNA]</scope>
    <source>
        <strain evidence="3">Sxm20200214</strain>
        <tissue evidence="3">Leaf</tissue>
    </source>
</reference>
<evidence type="ECO:0000313" key="3">
    <source>
        <dbReference type="EMBL" id="KAG2315392.1"/>
    </source>
</evidence>
<sequence length="112" mass="13156">MSEEELQESEVTFSDDYFINNNNKSSNSENNKRKPTKETVKKSSPVRIPPRTIYRCTEDENEEEREITPPHVIIGKRRVEAQMAFSFCTLKGRELSRHRNSVLRMTGFLEFN</sequence>
<dbReference type="Pfam" id="PF04520">
    <property type="entry name" value="Senescence_reg"/>
    <property type="match status" value="1"/>
</dbReference>
<accession>A0A8X7VQM5</accession>
<comment type="similarity">
    <text evidence="1">Belongs to the senescence regulator S40 family.</text>
</comment>
<comment type="caution">
    <text evidence="3">The sequence shown here is derived from an EMBL/GenBank/DDBJ whole genome shotgun (WGS) entry which is preliminary data.</text>
</comment>
<dbReference type="PANTHER" id="PTHR33083">
    <property type="entry name" value="EXPRESSED PROTEIN"/>
    <property type="match status" value="1"/>
</dbReference>
<name>A0A8X7VQM5_BRACI</name>
<feature type="region of interest" description="Disordered" evidence="2">
    <location>
        <begin position="1"/>
        <end position="51"/>
    </location>
</feature>
<dbReference type="OrthoDB" id="672058at2759"/>
<dbReference type="GO" id="GO:0010150">
    <property type="term" value="P:leaf senescence"/>
    <property type="evidence" value="ECO:0007669"/>
    <property type="project" value="UniProtKB-ARBA"/>
</dbReference>
<dbReference type="Proteomes" id="UP000886595">
    <property type="component" value="Unassembled WGS sequence"/>
</dbReference>
<dbReference type="PANTHER" id="PTHR33083:SF69">
    <property type="entry name" value="PROTEIN S40-3"/>
    <property type="match status" value="1"/>
</dbReference>
<feature type="compositionally biased region" description="Basic and acidic residues" evidence="2">
    <location>
        <begin position="30"/>
        <end position="41"/>
    </location>
</feature>
<evidence type="ECO:0000313" key="4">
    <source>
        <dbReference type="Proteomes" id="UP000886595"/>
    </source>
</evidence>
<feature type="compositionally biased region" description="Low complexity" evidence="2">
    <location>
        <begin position="20"/>
        <end position="29"/>
    </location>
</feature>